<evidence type="ECO:0000313" key="3">
    <source>
        <dbReference type="EMBL" id="MCX2975510.1"/>
    </source>
</evidence>
<dbReference type="InterPro" id="IPR036282">
    <property type="entry name" value="Glutathione-S-Trfase_C_sf"/>
</dbReference>
<dbReference type="SUPFAM" id="SSF47616">
    <property type="entry name" value="GST C-terminal domain-like"/>
    <property type="match status" value="1"/>
</dbReference>
<feature type="domain" description="GST N-terminal" evidence="1">
    <location>
        <begin position="1"/>
        <end position="81"/>
    </location>
</feature>
<protein>
    <submittedName>
        <fullName evidence="3">Glutathione S-transferase family protein</fullName>
    </submittedName>
</protein>
<dbReference type="PANTHER" id="PTHR43968">
    <property type="match status" value="1"/>
</dbReference>
<dbReference type="InterPro" id="IPR036249">
    <property type="entry name" value="Thioredoxin-like_sf"/>
</dbReference>
<gene>
    <name evidence="3" type="ORF">EYC87_18165</name>
</gene>
<dbReference type="InterPro" id="IPR004046">
    <property type="entry name" value="GST_C"/>
</dbReference>
<dbReference type="InterPro" id="IPR004045">
    <property type="entry name" value="Glutathione_S-Trfase_N"/>
</dbReference>
<comment type="caution">
    <text evidence="3">The sequence shown here is derived from an EMBL/GenBank/DDBJ whole genome shotgun (WGS) entry which is preliminary data.</text>
</comment>
<dbReference type="CDD" id="cd00570">
    <property type="entry name" value="GST_N_family"/>
    <property type="match status" value="1"/>
</dbReference>
<dbReference type="PROSITE" id="PS50404">
    <property type="entry name" value="GST_NTER"/>
    <property type="match status" value="1"/>
</dbReference>
<keyword evidence="4" id="KW-1185">Reference proteome</keyword>
<dbReference type="PANTHER" id="PTHR43968:SF6">
    <property type="entry name" value="GLUTATHIONE S-TRANSFERASE OMEGA"/>
    <property type="match status" value="1"/>
</dbReference>
<feature type="domain" description="GST C-terminal" evidence="2">
    <location>
        <begin position="86"/>
        <end position="246"/>
    </location>
</feature>
<organism evidence="3 4">
    <name type="scientific">Candidatus Seongchinamella marina</name>
    <dbReference type="NCBI Taxonomy" id="2518990"/>
    <lineage>
        <taxon>Bacteria</taxon>
        <taxon>Pseudomonadati</taxon>
        <taxon>Pseudomonadota</taxon>
        <taxon>Gammaproteobacteria</taxon>
        <taxon>Cellvibrionales</taxon>
        <taxon>Halieaceae</taxon>
        <taxon>Seongchinamella</taxon>
    </lineage>
</organism>
<dbReference type="InterPro" id="IPR040079">
    <property type="entry name" value="Glutathione_S-Trfase"/>
</dbReference>
<reference evidence="3" key="1">
    <citation type="submission" date="2019-02" db="EMBL/GenBank/DDBJ databases">
        <authorList>
            <person name="Li S.-H."/>
        </authorList>
    </citation>
    <scope>NUCLEOTIDE SEQUENCE</scope>
    <source>
        <strain evidence="3">IMCC8485</strain>
    </source>
</reference>
<name>A0ABT3T024_9GAMM</name>
<dbReference type="InterPro" id="IPR010987">
    <property type="entry name" value="Glutathione-S-Trfase_C-like"/>
</dbReference>
<evidence type="ECO:0000259" key="2">
    <source>
        <dbReference type="PROSITE" id="PS50405"/>
    </source>
</evidence>
<dbReference type="SFLD" id="SFLDG00358">
    <property type="entry name" value="Main_(cytGST)"/>
    <property type="match status" value="1"/>
</dbReference>
<accession>A0ABT3T024</accession>
<proteinExistence type="predicted"/>
<dbReference type="Pfam" id="PF00043">
    <property type="entry name" value="GST_C"/>
    <property type="match status" value="1"/>
</dbReference>
<dbReference type="Gene3D" id="1.20.1050.10">
    <property type="match status" value="1"/>
</dbReference>
<evidence type="ECO:0000313" key="4">
    <source>
        <dbReference type="Proteomes" id="UP001143307"/>
    </source>
</evidence>
<dbReference type="SFLD" id="SFLDS00019">
    <property type="entry name" value="Glutathione_Transferase_(cytos"/>
    <property type="match status" value="1"/>
</dbReference>
<dbReference type="EMBL" id="SHNP01000008">
    <property type="protein sequence ID" value="MCX2975510.1"/>
    <property type="molecule type" value="Genomic_DNA"/>
</dbReference>
<dbReference type="Proteomes" id="UP001143307">
    <property type="component" value="Unassembled WGS sequence"/>
</dbReference>
<sequence length="262" mass="30290">MLELYTHPMSPCAQKVRIVLAEKGLDWTAHHVSLPDKENLRPEYLKLNPLGVVPTLVHDGRAVIESSIICEYLDDAFPQPTLKCEDHYQRSKMRYWMKHVDVKLHPSCGTIQWPMVMRDGLMEKSEEERQALLDRIPEKPRRERQKRLVKLGLDAPDVADAVRMYRKTILDMEQALADGEWVVGDSFSLADVCIAPYFQTLIQFGWTALYDQDCPRVKDWFERCQQRASYQSAVAEDFPPELMAELQEKGAAVWHKIAAHLN</sequence>
<dbReference type="InterPro" id="IPR050983">
    <property type="entry name" value="GST_Omega/HSP26"/>
</dbReference>
<dbReference type="CDD" id="cd00299">
    <property type="entry name" value="GST_C_family"/>
    <property type="match status" value="1"/>
</dbReference>
<dbReference type="RefSeq" id="WP_279254149.1">
    <property type="nucleotide sequence ID" value="NZ_SHNP01000008.1"/>
</dbReference>
<dbReference type="Pfam" id="PF13409">
    <property type="entry name" value="GST_N_2"/>
    <property type="match status" value="1"/>
</dbReference>
<dbReference type="PROSITE" id="PS50405">
    <property type="entry name" value="GST_CTER"/>
    <property type="match status" value="1"/>
</dbReference>
<dbReference type="SUPFAM" id="SSF52833">
    <property type="entry name" value="Thioredoxin-like"/>
    <property type="match status" value="1"/>
</dbReference>
<evidence type="ECO:0000259" key="1">
    <source>
        <dbReference type="PROSITE" id="PS50404"/>
    </source>
</evidence>
<dbReference type="Gene3D" id="3.40.30.10">
    <property type="entry name" value="Glutaredoxin"/>
    <property type="match status" value="1"/>
</dbReference>